<evidence type="ECO:0000313" key="7">
    <source>
        <dbReference type="Proteomes" id="UP000247483"/>
    </source>
</evidence>
<dbReference type="AlphaFoldDB" id="A0A2V4DVM4"/>
<organism evidence="6 7">
    <name type="scientific">Gilliamella apicola</name>
    <dbReference type="NCBI Taxonomy" id="1196095"/>
    <lineage>
        <taxon>Bacteria</taxon>
        <taxon>Pseudomonadati</taxon>
        <taxon>Pseudomonadota</taxon>
        <taxon>Gammaproteobacteria</taxon>
        <taxon>Orbales</taxon>
        <taxon>Orbaceae</taxon>
        <taxon>Gilliamella</taxon>
    </lineage>
</organism>
<gene>
    <name evidence="6" type="ORF">DKK79_10500</name>
</gene>
<accession>A0A2V4DVM4</accession>
<evidence type="ECO:0000256" key="1">
    <source>
        <dbReference type="ARBA" id="ARBA00004219"/>
    </source>
</evidence>
<feature type="domain" description="VENN motif-containing" evidence="5">
    <location>
        <begin position="2"/>
        <end position="40"/>
    </location>
</feature>
<evidence type="ECO:0000313" key="6">
    <source>
        <dbReference type="EMBL" id="PXZ04762.1"/>
    </source>
</evidence>
<protein>
    <recommendedName>
        <fullName evidence="5">VENN motif-containing domain-containing protein</fullName>
    </recommendedName>
</protein>
<reference evidence="6 7" key="1">
    <citation type="submission" date="2018-05" db="EMBL/GenBank/DDBJ databases">
        <title>Reference genomes for bee gut microbiota database.</title>
        <authorList>
            <person name="Ellegaard K.M."/>
        </authorList>
    </citation>
    <scope>NUCLEOTIDE SEQUENCE [LARGE SCALE GENOMIC DNA]</scope>
    <source>
        <strain evidence="6 7">ESL0177</strain>
    </source>
</reference>
<sequence length="157" mass="16376">MSSLSQLASGLAVAAGSGNIGDASAAINSSKNVVENNALSWGEGGGYGGDIVGLNLQTGANYDSITSALAAGYLTPEEALQIINDMNSGKYMYDPLREDLKRFPEDLAILVTPYGDYVAFRDADSWGDYAIATAGVLPFAKYIKVAGKVVKVETQVA</sequence>
<dbReference type="InterPro" id="IPR006914">
    <property type="entry name" value="VENN_dom"/>
</dbReference>
<proteinExistence type="predicted"/>
<evidence type="ECO:0000256" key="4">
    <source>
        <dbReference type="ARBA" id="ARBA00023026"/>
    </source>
</evidence>
<comment type="caution">
    <text evidence="6">The sequence shown here is derived from an EMBL/GenBank/DDBJ whole genome shotgun (WGS) entry which is preliminary data.</text>
</comment>
<name>A0A2V4DVM4_9GAMM</name>
<dbReference type="GO" id="GO:0090729">
    <property type="term" value="F:toxin activity"/>
    <property type="evidence" value="ECO:0007669"/>
    <property type="project" value="UniProtKB-KW"/>
</dbReference>
<dbReference type="EMBL" id="QGLP01000005">
    <property type="protein sequence ID" value="PXZ04762.1"/>
    <property type="molecule type" value="Genomic_DNA"/>
</dbReference>
<evidence type="ECO:0000256" key="3">
    <source>
        <dbReference type="ARBA" id="ARBA00022913"/>
    </source>
</evidence>
<dbReference type="Proteomes" id="UP000247483">
    <property type="component" value="Unassembled WGS sequence"/>
</dbReference>
<keyword evidence="2" id="KW-0800">Toxin</keyword>
<keyword evidence="4" id="KW-0843">Virulence</keyword>
<dbReference type="Pfam" id="PF04829">
    <property type="entry name" value="PT-VENN"/>
    <property type="match status" value="1"/>
</dbReference>
<keyword evidence="3" id="KW-1266">Target cell cytoplasm</keyword>
<evidence type="ECO:0000256" key="2">
    <source>
        <dbReference type="ARBA" id="ARBA00022656"/>
    </source>
</evidence>
<comment type="subcellular location">
    <subcellularLocation>
        <location evidence="1">Target cell</location>
        <location evidence="1">Target cell cytoplasm</location>
    </subcellularLocation>
</comment>
<evidence type="ECO:0000259" key="5">
    <source>
        <dbReference type="Pfam" id="PF04829"/>
    </source>
</evidence>